<accession>A0A0D6LFI8</accession>
<proteinExistence type="predicted"/>
<dbReference type="Proteomes" id="UP000054495">
    <property type="component" value="Unassembled WGS sequence"/>
</dbReference>
<dbReference type="EMBL" id="KE126156">
    <property type="protein sequence ID" value="EPB66417.1"/>
    <property type="molecule type" value="Genomic_DNA"/>
</dbReference>
<dbReference type="AlphaFoldDB" id="A0A0D6LFI8"/>
<sequence>MQTFHHNILPMVGATSRGDWQLGGSRGEEMFQVTEVLNFAVRQISDIETNIVAVERIAEYTTSPTEVSILPRNIVLDR</sequence>
<organism evidence="1 2">
    <name type="scientific">Ancylostoma ceylanicum</name>
    <dbReference type="NCBI Taxonomy" id="53326"/>
    <lineage>
        <taxon>Eukaryota</taxon>
        <taxon>Metazoa</taxon>
        <taxon>Ecdysozoa</taxon>
        <taxon>Nematoda</taxon>
        <taxon>Chromadorea</taxon>
        <taxon>Rhabditida</taxon>
        <taxon>Rhabditina</taxon>
        <taxon>Rhabditomorpha</taxon>
        <taxon>Strongyloidea</taxon>
        <taxon>Ancylostomatidae</taxon>
        <taxon>Ancylostomatinae</taxon>
        <taxon>Ancylostoma</taxon>
    </lineage>
</organism>
<gene>
    <name evidence="1" type="ORF">ANCCEY_14490</name>
</gene>
<keyword evidence="2" id="KW-1185">Reference proteome</keyword>
<protein>
    <submittedName>
        <fullName evidence="1">Uncharacterized protein</fullName>
    </submittedName>
</protein>
<reference evidence="1 2" key="1">
    <citation type="submission" date="2013-05" db="EMBL/GenBank/DDBJ databases">
        <title>Draft genome of the parasitic nematode Anyclostoma ceylanicum.</title>
        <authorList>
            <person name="Mitreva M."/>
        </authorList>
    </citation>
    <scope>NUCLEOTIDE SEQUENCE [LARGE SCALE GENOMIC DNA]</scope>
</reference>
<name>A0A0D6LFI8_9BILA</name>
<evidence type="ECO:0000313" key="2">
    <source>
        <dbReference type="Proteomes" id="UP000054495"/>
    </source>
</evidence>
<evidence type="ECO:0000313" key="1">
    <source>
        <dbReference type="EMBL" id="EPB66417.1"/>
    </source>
</evidence>